<reference evidence="4" key="2">
    <citation type="journal article" date="2011" name="Proc. Natl. Acad. Sci. U.S.A.">
        <title>Obligate biotrophy features unraveled by the genomic analysis of rust fungi.</title>
        <authorList>
            <person name="Duplessis S."/>
            <person name="Cuomo C.A."/>
            <person name="Lin Y.-C."/>
            <person name="Aerts A."/>
            <person name="Tisserant E."/>
            <person name="Veneault-Fourrey C."/>
            <person name="Joly D.L."/>
            <person name="Hacquard S."/>
            <person name="Amselem J."/>
            <person name="Cantarel B.L."/>
            <person name="Chiu R."/>
            <person name="Coutinho P.M."/>
            <person name="Feau N."/>
            <person name="Field M."/>
            <person name="Frey P."/>
            <person name="Gelhaye E."/>
            <person name="Goldberg J."/>
            <person name="Grabherr M.G."/>
            <person name="Kodira C.D."/>
            <person name="Kohler A."/>
            <person name="Kuees U."/>
            <person name="Lindquist E.A."/>
            <person name="Lucas S.M."/>
            <person name="Mago R."/>
            <person name="Mauceli E."/>
            <person name="Morin E."/>
            <person name="Murat C."/>
            <person name="Pangilinan J.L."/>
            <person name="Park R."/>
            <person name="Pearson M."/>
            <person name="Quesneville H."/>
            <person name="Rouhier N."/>
            <person name="Sakthikumar S."/>
            <person name="Salamov A.A."/>
            <person name="Schmutz J."/>
            <person name="Selles B."/>
            <person name="Shapiro H."/>
            <person name="Tanguay P."/>
            <person name="Tuskan G.A."/>
            <person name="Henrissat B."/>
            <person name="Van de Peer Y."/>
            <person name="Rouze P."/>
            <person name="Ellis J.G."/>
            <person name="Dodds P.N."/>
            <person name="Schein J.E."/>
            <person name="Zhong S."/>
            <person name="Hamelin R.C."/>
            <person name="Grigoriev I.V."/>
            <person name="Szabo L.J."/>
            <person name="Martin F."/>
        </authorList>
    </citation>
    <scope>NUCLEOTIDE SEQUENCE [LARGE SCALE GENOMIC DNA]</scope>
    <source>
        <strain evidence="4">CRL 75-36-700-3 / race SCCL</strain>
    </source>
</reference>
<feature type="signal peptide" evidence="2">
    <location>
        <begin position="1"/>
        <end position="24"/>
    </location>
</feature>
<feature type="compositionally biased region" description="Polar residues" evidence="1">
    <location>
        <begin position="178"/>
        <end position="206"/>
    </location>
</feature>
<evidence type="ECO:0000256" key="1">
    <source>
        <dbReference type="SAM" id="MobiDB-lite"/>
    </source>
</evidence>
<dbReference type="EMBL" id="DS178290">
    <property type="protein sequence ID" value="EFP84423.1"/>
    <property type="molecule type" value="Genomic_DNA"/>
</dbReference>
<feature type="compositionally biased region" description="Basic and acidic residues" evidence="1">
    <location>
        <begin position="162"/>
        <end position="175"/>
    </location>
</feature>
<dbReference type="RefSeq" id="XP_003328842.1">
    <property type="nucleotide sequence ID" value="XM_003328794.2"/>
</dbReference>
<dbReference type="InParanoid" id="E3KJE8"/>
<evidence type="ECO:0000256" key="2">
    <source>
        <dbReference type="SAM" id="SignalP"/>
    </source>
</evidence>
<protein>
    <submittedName>
        <fullName evidence="3">Uncharacterized protein</fullName>
    </submittedName>
</protein>
<evidence type="ECO:0000313" key="4">
    <source>
        <dbReference type="Proteomes" id="UP000008783"/>
    </source>
</evidence>
<feature type="compositionally biased region" description="Basic and acidic residues" evidence="1">
    <location>
        <begin position="286"/>
        <end position="312"/>
    </location>
</feature>
<gene>
    <name evidence="3" type="ORF">PGTG_10143</name>
</gene>
<evidence type="ECO:0000313" key="3">
    <source>
        <dbReference type="EMBL" id="EFP84423.1"/>
    </source>
</evidence>
<feature type="compositionally biased region" description="Polar residues" evidence="1">
    <location>
        <begin position="82"/>
        <end position="91"/>
    </location>
</feature>
<name>E3KJE8_PUCGT</name>
<dbReference type="OMA" id="GDGHWDS"/>
<dbReference type="Proteomes" id="UP000008783">
    <property type="component" value="Unassembled WGS sequence"/>
</dbReference>
<dbReference type="GeneID" id="10545853"/>
<organism evidence="3 4">
    <name type="scientific">Puccinia graminis f. sp. tritici (strain CRL 75-36-700-3 / race SCCL)</name>
    <name type="common">Black stem rust fungus</name>
    <dbReference type="NCBI Taxonomy" id="418459"/>
    <lineage>
        <taxon>Eukaryota</taxon>
        <taxon>Fungi</taxon>
        <taxon>Dikarya</taxon>
        <taxon>Basidiomycota</taxon>
        <taxon>Pucciniomycotina</taxon>
        <taxon>Pucciniomycetes</taxon>
        <taxon>Pucciniales</taxon>
        <taxon>Pucciniaceae</taxon>
        <taxon>Puccinia</taxon>
    </lineage>
</organism>
<dbReference type="AlphaFoldDB" id="E3KJE8"/>
<feature type="chain" id="PRO_5003172659" evidence="2">
    <location>
        <begin position="25"/>
        <end position="349"/>
    </location>
</feature>
<reference key="1">
    <citation type="submission" date="2007-01" db="EMBL/GenBank/DDBJ databases">
        <title>The Genome Sequence of Puccinia graminis f. sp. tritici Strain CRL 75-36-700-3.</title>
        <authorList>
            <consortium name="The Broad Institute Genome Sequencing Platform"/>
            <person name="Birren B."/>
            <person name="Lander E."/>
            <person name="Galagan J."/>
            <person name="Nusbaum C."/>
            <person name="Devon K."/>
            <person name="Cuomo C."/>
            <person name="Jaffe D."/>
            <person name="Butler J."/>
            <person name="Alvarez P."/>
            <person name="Gnerre S."/>
            <person name="Grabherr M."/>
            <person name="Mauceli E."/>
            <person name="Brockman W."/>
            <person name="Young S."/>
            <person name="LaButti K."/>
            <person name="Sykes S."/>
            <person name="DeCaprio D."/>
            <person name="Crawford M."/>
            <person name="Koehrsen M."/>
            <person name="Engels R."/>
            <person name="Montgomery P."/>
            <person name="Pearson M."/>
            <person name="Howarth C."/>
            <person name="Larson L."/>
            <person name="White J."/>
            <person name="Zeng Q."/>
            <person name="Kodira C."/>
            <person name="Yandava C."/>
            <person name="Alvarado L."/>
            <person name="O'Leary S."/>
            <person name="Szabo L."/>
            <person name="Dean R."/>
            <person name="Schein J."/>
        </authorList>
    </citation>
    <scope>NUCLEOTIDE SEQUENCE</scope>
    <source>
        <strain>CRL 75-36-700-3</strain>
    </source>
</reference>
<dbReference type="eggNOG" id="ENOG502R0XR">
    <property type="taxonomic scope" value="Eukaryota"/>
</dbReference>
<proteinExistence type="predicted"/>
<keyword evidence="2" id="KW-0732">Signal</keyword>
<dbReference type="KEGG" id="pgr:PGTG_10143"/>
<feature type="compositionally biased region" description="Basic and acidic residues" evidence="1">
    <location>
        <begin position="212"/>
        <end position="224"/>
    </location>
</feature>
<keyword evidence="4" id="KW-1185">Reference proteome</keyword>
<feature type="compositionally biased region" description="Polar residues" evidence="1">
    <location>
        <begin position="324"/>
        <end position="349"/>
    </location>
</feature>
<dbReference type="OrthoDB" id="2500743at2759"/>
<dbReference type="HOGENOM" id="CLU_934266_0_0_1"/>
<accession>E3KJE8</accession>
<dbReference type="VEuPathDB" id="FungiDB:PGTG_10143"/>
<sequence length="349" mass="36825">MILPSVITLAICLFLGKAPSLTYANSLAARQGPVHLQALKSAPLGRRNLPGLDLASHHGGGRKQHGHGSASPSYEPHGEYGNDSSESSYGQDSYDPSKGAYGSGNKIDPTGSDNGQGAFDLGTGTHHALQEGTLDSGDGGYTASDPGAGISPEPNASANYGPKKDNYHSEPEKKAPSTGDNDYATPSKTYNSGKENTSSYQDPYSPSSKNSGKKDDSGVKDLGEYKQPPPEDNSKSSSGTDYYKKKNPKYHDKYASPHGKQKNGNDGKDENSDQDGSFIFESGTTEEQRKAAQKEANKDGAYKKGGKTDEGKSSYGGPVDPSNEKTYSGDQSYKQPNVTGGQKDSSPYA</sequence>
<feature type="region of interest" description="Disordered" evidence="1">
    <location>
        <begin position="47"/>
        <end position="349"/>
    </location>
</feature>